<dbReference type="eggNOG" id="ENOG502ZSUK">
    <property type="taxonomic scope" value="Bacteria"/>
</dbReference>
<dbReference type="HOGENOM" id="CLU_1363744_0_0_7"/>
<feature type="transmembrane region" description="Helical" evidence="1">
    <location>
        <begin position="72"/>
        <end position="91"/>
    </location>
</feature>
<accession>Q6ARQ5</accession>
<gene>
    <name evidence="3" type="ordered locus">DP0241</name>
</gene>
<dbReference type="Pfam" id="PF18169">
    <property type="entry name" value="SLATT_6"/>
    <property type="match status" value="1"/>
</dbReference>
<organism evidence="3 4">
    <name type="scientific">Desulfotalea psychrophila (strain LSv54 / DSM 12343)</name>
    <dbReference type="NCBI Taxonomy" id="177439"/>
    <lineage>
        <taxon>Bacteria</taxon>
        <taxon>Pseudomonadati</taxon>
        <taxon>Thermodesulfobacteriota</taxon>
        <taxon>Desulfobulbia</taxon>
        <taxon>Desulfobulbales</taxon>
        <taxon>Desulfocapsaceae</taxon>
        <taxon>Desulfotalea</taxon>
    </lineage>
</organism>
<dbReference type="Proteomes" id="UP000000602">
    <property type="component" value="Chromosome"/>
</dbReference>
<name>Q6ARQ5_DESPS</name>
<proteinExistence type="predicted"/>
<reference evidence="4" key="1">
    <citation type="journal article" date="2004" name="Environ. Microbiol.">
        <title>The genome of Desulfotalea psychrophila, a sulfate-reducing bacterium from permanently cold Arctic sediments.</title>
        <authorList>
            <person name="Rabus R."/>
            <person name="Ruepp A."/>
            <person name="Frickey T."/>
            <person name="Rattei T."/>
            <person name="Fartmann B."/>
            <person name="Stark M."/>
            <person name="Bauer M."/>
            <person name="Zibat A."/>
            <person name="Lombardot T."/>
            <person name="Becker I."/>
            <person name="Amann J."/>
            <person name="Gellner K."/>
            <person name="Teeling H."/>
            <person name="Leuschner W.D."/>
            <person name="Gloeckner F.-O."/>
            <person name="Lupas A.N."/>
            <person name="Amann R."/>
            <person name="Klenk H.-P."/>
        </authorList>
    </citation>
    <scope>NUCLEOTIDE SEQUENCE [LARGE SCALE GENOMIC DNA]</scope>
    <source>
        <strain evidence="4">DSM 12343 / LSv54</strain>
    </source>
</reference>
<evidence type="ECO:0000259" key="2">
    <source>
        <dbReference type="Pfam" id="PF18169"/>
    </source>
</evidence>
<evidence type="ECO:0000313" key="4">
    <source>
        <dbReference type="Proteomes" id="UP000000602"/>
    </source>
</evidence>
<keyword evidence="1" id="KW-0472">Membrane</keyword>
<feature type="domain" description="SMODS and SLOG-associating 2TM effector" evidence="2">
    <location>
        <begin position="15"/>
        <end position="191"/>
    </location>
</feature>
<dbReference type="AlphaFoldDB" id="Q6ARQ5"/>
<keyword evidence="1" id="KW-0812">Transmembrane</keyword>
<dbReference type="InterPro" id="IPR041119">
    <property type="entry name" value="SLATT_6"/>
</dbReference>
<dbReference type="EMBL" id="CR522870">
    <property type="protein sequence ID" value="CAG34970.1"/>
    <property type="molecule type" value="Genomic_DNA"/>
</dbReference>
<keyword evidence="4" id="KW-1185">Reference proteome</keyword>
<dbReference type="KEGG" id="dps:DP0241"/>
<evidence type="ECO:0000313" key="3">
    <source>
        <dbReference type="EMBL" id="CAG34970.1"/>
    </source>
</evidence>
<protein>
    <recommendedName>
        <fullName evidence="2">SMODS and SLOG-associating 2TM effector domain-containing protein</fullName>
    </recommendedName>
</protein>
<evidence type="ECO:0000256" key="1">
    <source>
        <dbReference type="SAM" id="Phobius"/>
    </source>
</evidence>
<sequence length="215" mass="24885">MPKIEFTYQSSEAEMNKEDLLKHIAETGYNVGFGAKKHFATYDIVEKTPGFISFFSMAFGIYALAFEGLSTKFLSASFVVLGIVGLYISLYDHKKTAYESYGIKLTQLYNDLAKLYRKTKNSDGSDIEILENQLSQLQGEYYSSCQSKQILFSDWYAHYKFFWQHQIDWVDEQKHFSFLRDKIPLTFSLFVVGLSVSLITWWLELATQICKLVLP</sequence>
<dbReference type="NCBIfam" id="NF033630">
    <property type="entry name" value="SLATT_6"/>
    <property type="match status" value="1"/>
</dbReference>
<dbReference type="STRING" id="177439.DP0241"/>
<keyword evidence="1" id="KW-1133">Transmembrane helix</keyword>
<feature type="transmembrane region" description="Helical" evidence="1">
    <location>
        <begin position="183"/>
        <end position="203"/>
    </location>
</feature>
<feature type="transmembrane region" description="Helical" evidence="1">
    <location>
        <begin position="48"/>
        <end position="66"/>
    </location>
</feature>